<reference evidence="4 5" key="1">
    <citation type="journal article" date="2017" name="Nat. Commun.">
        <title>Genome assembly with in vitro proximity ligation data and whole-genome triplication in lettuce.</title>
        <authorList>
            <person name="Reyes-Chin-Wo S."/>
            <person name="Wang Z."/>
            <person name="Yang X."/>
            <person name="Kozik A."/>
            <person name="Arikit S."/>
            <person name="Song C."/>
            <person name="Xia L."/>
            <person name="Froenicke L."/>
            <person name="Lavelle D.O."/>
            <person name="Truco M.J."/>
            <person name="Xia R."/>
            <person name="Zhu S."/>
            <person name="Xu C."/>
            <person name="Xu H."/>
            <person name="Xu X."/>
            <person name="Cox K."/>
            <person name="Korf I."/>
            <person name="Meyers B.C."/>
            <person name="Michelmore R.W."/>
        </authorList>
    </citation>
    <scope>NUCLEOTIDE SEQUENCE [LARGE SCALE GENOMIC DNA]</scope>
    <source>
        <strain evidence="5">cv. Salinas</strain>
        <tissue evidence="4">Seedlings</tissue>
    </source>
</reference>
<comment type="caution">
    <text evidence="4">The sequence shown here is derived from an EMBL/GenBank/DDBJ whole genome shotgun (WGS) entry which is preliminary data.</text>
</comment>
<dbReference type="InterPro" id="IPR036047">
    <property type="entry name" value="F-box-like_dom_sf"/>
</dbReference>
<dbReference type="EMBL" id="NBSK02000007">
    <property type="protein sequence ID" value="KAJ0196635.1"/>
    <property type="molecule type" value="Genomic_DNA"/>
</dbReference>
<dbReference type="PANTHER" id="PTHR32212">
    <property type="entry name" value="CYCLIN-LIKE F-BOX"/>
    <property type="match status" value="1"/>
</dbReference>
<dbReference type="AlphaFoldDB" id="A0A9R1V1I3"/>
<feature type="domain" description="At1g61320/AtMIF1 LRR" evidence="3">
    <location>
        <begin position="100"/>
        <end position="260"/>
    </location>
</feature>
<dbReference type="Pfam" id="PF00646">
    <property type="entry name" value="F-box"/>
    <property type="match status" value="1"/>
</dbReference>
<protein>
    <recommendedName>
        <fullName evidence="6">F-box domain-containing protein</fullName>
    </recommendedName>
</protein>
<name>A0A9R1V1I3_LACSA</name>
<evidence type="ECO:0008006" key="6">
    <source>
        <dbReference type="Google" id="ProtNLM"/>
    </source>
</evidence>
<dbReference type="PANTHER" id="PTHR32212:SF454">
    <property type="entry name" value="F-BOX DOMAIN, LEUCINE-RICH REPEAT DOMAIN, L DOMAIN-CONTAINING PROTEIN"/>
    <property type="match status" value="1"/>
</dbReference>
<evidence type="ECO:0000256" key="1">
    <source>
        <dbReference type="SAM" id="MobiDB-lite"/>
    </source>
</evidence>
<feature type="region of interest" description="Disordered" evidence="1">
    <location>
        <begin position="1"/>
        <end position="28"/>
    </location>
</feature>
<organism evidence="4 5">
    <name type="scientific">Lactuca sativa</name>
    <name type="common">Garden lettuce</name>
    <dbReference type="NCBI Taxonomy" id="4236"/>
    <lineage>
        <taxon>Eukaryota</taxon>
        <taxon>Viridiplantae</taxon>
        <taxon>Streptophyta</taxon>
        <taxon>Embryophyta</taxon>
        <taxon>Tracheophyta</taxon>
        <taxon>Spermatophyta</taxon>
        <taxon>Magnoliopsida</taxon>
        <taxon>eudicotyledons</taxon>
        <taxon>Gunneridae</taxon>
        <taxon>Pentapetalae</taxon>
        <taxon>asterids</taxon>
        <taxon>campanulids</taxon>
        <taxon>Asterales</taxon>
        <taxon>Asteraceae</taxon>
        <taxon>Cichorioideae</taxon>
        <taxon>Cichorieae</taxon>
        <taxon>Lactucinae</taxon>
        <taxon>Lactuca</taxon>
    </lineage>
</organism>
<dbReference type="InterPro" id="IPR032675">
    <property type="entry name" value="LRR_dom_sf"/>
</dbReference>
<keyword evidence="5" id="KW-1185">Reference proteome</keyword>
<sequence>MVGRRKQPKIASKRRKFQNNTGDESKDDRISALPSCVLLEILSRLPTIKDAIRTGALSNRWKHLWTLVPILIFKGRVPNVSGSDFVSFVDKTLIQCRQSKLTKFEVESRDIRRFASQVNNWIRYAISCNVEELKLELWKPVHEAGFPLDQLFFSASSFTHLRLEGCMFNPTGAISWKNLRSLSISYGKLDEDLIENILSGSPVLETLVLDYCEDYRRLNITSKSLKNLVFSGYIDYLDPLNVGSIEINAPHISSLTIKCCLSLWKPLLVNVSSLVEANLYYTLYDHYETSTLDEAEEEMLKGLMLNLCRVKELTFNFGDECSKTFSRLKDKGFTIPSNAKFH</sequence>
<evidence type="ECO:0000313" key="5">
    <source>
        <dbReference type="Proteomes" id="UP000235145"/>
    </source>
</evidence>
<dbReference type="Gene3D" id="1.20.1280.50">
    <property type="match status" value="1"/>
</dbReference>
<dbReference type="Pfam" id="PF23622">
    <property type="entry name" value="LRR_At1g61320_AtMIF1"/>
    <property type="match status" value="1"/>
</dbReference>
<dbReference type="Proteomes" id="UP000235145">
    <property type="component" value="Unassembled WGS sequence"/>
</dbReference>
<dbReference type="CDD" id="cd22160">
    <property type="entry name" value="F-box_AtFBL13-like"/>
    <property type="match status" value="1"/>
</dbReference>
<dbReference type="Gene3D" id="3.80.10.10">
    <property type="entry name" value="Ribonuclease Inhibitor"/>
    <property type="match status" value="1"/>
</dbReference>
<gene>
    <name evidence="4" type="ORF">LSAT_V11C700352270</name>
</gene>
<dbReference type="SUPFAM" id="SSF81383">
    <property type="entry name" value="F-box domain"/>
    <property type="match status" value="1"/>
</dbReference>
<evidence type="ECO:0000313" key="4">
    <source>
        <dbReference type="EMBL" id="KAJ0196635.1"/>
    </source>
</evidence>
<feature type="domain" description="F-box" evidence="2">
    <location>
        <begin position="30"/>
        <end position="71"/>
    </location>
</feature>
<dbReference type="SUPFAM" id="SSF52047">
    <property type="entry name" value="RNI-like"/>
    <property type="match status" value="1"/>
</dbReference>
<evidence type="ECO:0000259" key="2">
    <source>
        <dbReference type="Pfam" id="PF00646"/>
    </source>
</evidence>
<feature type="compositionally biased region" description="Basic residues" evidence="1">
    <location>
        <begin position="1"/>
        <end position="17"/>
    </location>
</feature>
<dbReference type="InterPro" id="IPR001810">
    <property type="entry name" value="F-box_dom"/>
</dbReference>
<accession>A0A9R1V1I3</accession>
<dbReference type="InterPro" id="IPR053781">
    <property type="entry name" value="F-box_AtFBL13-like"/>
</dbReference>
<dbReference type="OrthoDB" id="1939276at2759"/>
<proteinExistence type="predicted"/>
<evidence type="ECO:0000259" key="3">
    <source>
        <dbReference type="Pfam" id="PF23622"/>
    </source>
</evidence>
<dbReference type="InterPro" id="IPR055357">
    <property type="entry name" value="LRR_At1g61320_AtMIF1"/>
</dbReference>